<name>A0A8B2NYV3_9HYPH</name>
<protein>
    <recommendedName>
        <fullName evidence="1">Glycosyltransferase 61 catalytic domain-containing protein</fullName>
    </recommendedName>
</protein>
<dbReference type="GO" id="GO:0016757">
    <property type="term" value="F:glycosyltransferase activity"/>
    <property type="evidence" value="ECO:0007669"/>
    <property type="project" value="InterPro"/>
</dbReference>
<dbReference type="InterPro" id="IPR049625">
    <property type="entry name" value="Glyco_transf_61_cat"/>
</dbReference>
<reference evidence="2 3" key="1">
    <citation type="submission" date="2018-05" db="EMBL/GenBank/DDBJ databases">
        <title>Acuticoccus sediminis sp. nov., isolated from deep-sea sediment of Indian Ocean.</title>
        <authorList>
            <person name="Liu X."/>
            <person name="Lai Q."/>
            <person name="Du Y."/>
            <person name="Sun F."/>
            <person name="Zhang X."/>
            <person name="Wang S."/>
            <person name="Shao Z."/>
        </authorList>
    </citation>
    <scope>NUCLEOTIDE SEQUENCE [LARGE SCALE GENOMIC DNA]</scope>
    <source>
        <strain evidence="2 3">PTG4-2</strain>
    </source>
</reference>
<evidence type="ECO:0000313" key="2">
    <source>
        <dbReference type="EMBL" id="RAI00988.1"/>
    </source>
</evidence>
<organism evidence="2 3">
    <name type="scientific">Acuticoccus sediminis</name>
    <dbReference type="NCBI Taxonomy" id="2184697"/>
    <lineage>
        <taxon>Bacteria</taxon>
        <taxon>Pseudomonadati</taxon>
        <taxon>Pseudomonadota</taxon>
        <taxon>Alphaproteobacteria</taxon>
        <taxon>Hyphomicrobiales</taxon>
        <taxon>Amorphaceae</taxon>
        <taxon>Acuticoccus</taxon>
    </lineage>
</organism>
<evidence type="ECO:0000313" key="3">
    <source>
        <dbReference type="Proteomes" id="UP000249590"/>
    </source>
</evidence>
<comment type="caution">
    <text evidence="2">The sequence shown here is derived from an EMBL/GenBank/DDBJ whole genome shotgun (WGS) entry which is preliminary data.</text>
</comment>
<keyword evidence="3" id="KW-1185">Reference proteome</keyword>
<dbReference type="EMBL" id="QHHQ01000003">
    <property type="protein sequence ID" value="RAI00988.1"/>
    <property type="molecule type" value="Genomic_DNA"/>
</dbReference>
<proteinExistence type="predicted"/>
<accession>A0A8B2NYV3</accession>
<dbReference type="AlphaFoldDB" id="A0A8B2NYV3"/>
<dbReference type="Proteomes" id="UP000249590">
    <property type="component" value="Unassembled WGS sequence"/>
</dbReference>
<dbReference type="Pfam" id="PF04577">
    <property type="entry name" value="Glyco_transf_61"/>
    <property type="match status" value="1"/>
</dbReference>
<gene>
    <name evidence="2" type="ORF">DLJ53_17325</name>
</gene>
<sequence>MAHEIFVNTYPEATVFPFRRPGGGHQLGGVVDRDHRDVEPAAIHRAGQRLVHPPPAPYGPEARLDGEHIFAGYVSPLFGHFILESCTHLWYARQRPELPLLWCRLSPLAPYQTAVLELLGIRNQSLKVTQPTVVETLHVPDPGCVMRHMLNAEHARFLGQYTPRSGWRPGGPKLWLSRSALPEKLKSFANEVEIEDVLSADGWEIYHPEQHTIASQLETLAGASQIAGFIGSAFHSLLLLREVNAEVTIFSPKEPRIITYKTIATVKGLVQREVFLEFKSVRTAGSRQYTLLEPETVYDTLGVQRGGAKAKVKAPSPRGVAGALRPRRAS</sequence>
<feature type="domain" description="Glycosyltransferase 61 catalytic" evidence="1">
    <location>
        <begin position="78"/>
        <end position="241"/>
    </location>
</feature>
<evidence type="ECO:0000259" key="1">
    <source>
        <dbReference type="Pfam" id="PF04577"/>
    </source>
</evidence>